<dbReference type="Gene3D" id="2.130.10.10">
    <property type="entry name" value="YVTN repeat-like/Quinoprotein amine dehydrogenase"/>
    <property type="match status" value="1"/>
</dbReference>
<feature type="repeat" description="WD" evidence="3">
    <location>
        <begin position="87"/>
        <end position="117"/>
    </location>
</feature>
<dbReference type="OrthoDB" id="2911645at2759"/>
<evidence type="ECO:0000313" key="4">
    <source>
        <dbReference type="EMBL" id="KIM75697.1"/>
    </source>
</evidence>
<dbReference type="InParanoid" id="A0A0C3BEF5"/>
<feature type="non-terminal residue" evidence="4">
    <location>
        <position position="1"/>
    </location>
</feature>
<dbReference type="InterPro" id="IPR036322">
    <property type="entry name" value="WD40_repeat_dom_sf"/>
</dbReference>
<dbReference type="InterPro" id="IPR001680">
    <property type="entry name" value="WD40_rpt"/>
</dbReference>
<reference evidence="5" key="2">
    <citation type="submission" date="2015-01" db="EMBL/GenBank/DDBJ databases">
        <title>Evolutionary Origins and Diversification of the Mycorrhizal Mutualists.</title>
        <authorList>
            <consortium name="DOE Joint Genome Institute"/>
            <consortium name="Mycorrhizal Genomics Consortium"/>
            <person name="Kohler A."/>
            <person name="Kuo A."/>
            <person name="Nagy L.G."/>
            <person name="Floudas D."/>
            <person name="Copeland A."/>
            <person name="Barry K.W."/>
            <person name="Cichocki N."/>
            <person name="Veneault-Fourrey C."/>
            <person name="LaButti K."/>
            <person name="Lindquist E.A."/>
            <person name="Lipzen A."/>
            <person name="Lundell T."/>
            <person name="Morin E."/>
            <person name="Murat C."/>
            <person name="Riley R."/>
            <person name="Ohm R."/>
            <person name="Sun H."/>
            <person name="Tunlid A."/>
            <person name="Henrissat B."/>
            <person name="Grigoriev I.V."/>
            <person name="Hibbett D.S."/>
            <person name="Martin F."/>
        </authorList>
    </citation>
    <scope>NUCLEOTIDE SEQUENCE [LARGE SCALE GENOMIC DNA]</scope>
    <source>
        <strain evidence="5">F 1598</strain>
    </source>
</reference>
<dbReference type="PROSITE" id="PS50082">
    <property type="entry name" value="WD_REPEATS_2"/>
    <property type="match status" value="3"/>
</dbReference>
<keyword evidence="5" id="KW-1185">Reference proteome</keyword>
<evidence type="ECO:0000313" key="5">
    <source>
        <dbReference type="Proteomes" id="UP000054166"/>
    </source>
</evidence>
<dbReference type="STRING" id="765440.A0A0C3BEF5"/>
<evidence type="ECO:0000256" key="1">
    <source>
        <dbReference type="ARBA" id="ARBA00022574"/>
    </source>
</evidence>
<dbReference type="SUPFAM" id="SSF50978">
    <property type="entry name" value="WD40 repeat-like"/>
    <property type="match status" value="1"/>
</dbReference>
<proteinExistence type="predicted"/>
<dbReference type="HOGENOM" id="CLU_1170429_0_0_1"/>
<dbReference type="InterPro" id="IPR019775">
    <property type="entry name" value="WD40_repeat_CS"/>
</dbReference>
<evidence type="ECO:0000256" key="2">
    <source>
        <dbReference type="ARBA" id="ARBA00022737"/>
    </source>
</evidence>
<dbReference type="Pfam" id="PF00400">
    <property type="entry name" value="WD40"/>
    <property type="match status" value="4"/>
</dbReference>
<dbReference type="Pfam" id="PF07676">
    <property type="entry name" value="PD40"/>
    <property type="match status" value="1"/>
</dbReference>
<dbReference type="EMBL" id="KN833043">
    <property type="protein sequence ID" value="KIM75697.1"/>
    <property type="molecule type" value="Genomic_DNA"/>
</dbReference>
<dbReference type="PANTHER" id="PTHR19848:SF8">
    <property type="entry name" value="F-BOX AND WD REPEAT DOMAIN CONTAINING 7"/>
    <property type="match status" value="1"/>
</dbReference>
<dbReference type="PANTHER" id="PTHR19848">
    <property type="entry name" value="WD40 REPEAT PROTEIN"/>
    <property type="match status" value="1"/>
</dbReference>
<keyword evidence="1 3" id="KW-0853">WD repeat</keyword>
<dbReference type="Proteomes" id="UP000054166">
    <property type="component" value="Unassembled WGS sequence"/>
</dbReference>
<dbReference type="InterPro" id="IPR015943">
    <property type="entry name" value="WD40/YVTN_repeat-like_dom_sf"/>
</dbReference>
<keyword evidence="2" id="KW-0677">Repeat</keyword>
<dbReference type="PROSITE" id="PS00678">
    <property type="entry name" value="WD_REPEATS_1"/>
    <property type="match status" value="2"/>
</dbReference>
<accession>A0A0C3BEF5</accession>
<dbReference type="AlphaFoldDB" id="A0A0C3BEF5"/>
<gene>
    <name evidence="4" type="ORF">PILCRDRAFT_78620</name>
</gene>
<dbReference type="InterPro" id="IPR020472">
    <property type="entry name" value="WD40_PAC1"/>
</dbReference>
<dbReference type="PROSITE" id="PS50294">
    <property type="entry name" value="WD_REPEATS_REGION"/>
    <property type="match status" value="3"/>
</dbReference>
<name>A0A0C3BEF5_PILCF</name>
<dbReference type="SMART" id="SM00320">
    <property type="entry name" value="WD40"/>
    <property type="match status" value="4"/>
</dbReference>
<feature type="repeat" description="WD" evidence="3">
    <location>
        <begin position="174"/>
        <end position="196"/>
    </location>
</feature>
<organism evidence="4 5">
    <name type="scientific">Piloderma croceum (strain F 1598)</name>
    <dbReference type="NCBI Taxonomy" id="765440"/>
    <lineage>
        <taxon>Eukaryota</taxon>
        <taxon>Fungi</taxon>
        <taxon>Dikarya</taxon>
        <taxon>Basidiomycota</taxon>
        <taxon>Agaricomycotina</taxon>
        <taxon>Agaricomycetes</taxon>
        <taxon>Agaricomycetidae</taxon>
        <taxon>Atheliales</taxon>
        <taxon>Atheliaceae</taxon>
        <taxon>Piloderma</taxon>
    </lineage>
</organism>
<dbReference type="PRINTS" id="PR00320">
    <property type="entry name" value="GPROTEINBRPT"/>
</dbReference>
<sequence length="196" mass="20920">SSSFSPDGKSLFYLPTRTTVAVLSASTRSEKFLLAGHTDSIMWIGASSDGKLLATSSWDQTVKIWDLQDGSLLKTLRGTRGQNWSGSWSPDGKLIAVGSGDGTVRVWDVLSGDTVHVLGESGDMFSDWVRGLAFDAADGHSLVASSRGGTVRIFDMGSGEKGSDRICGSGMFLFAKNGRRVYSGDTDGVVRVWDLD</sequence>
<dbReference type="InterPro" id="IPR011659">
    <property type="entry name" value="WD40"/>
</dbReference>
<protein>
    <submittedName>
        <fullName evidence="4">Uncharacterized protein</fullName>
    </submittedName>
</protein>
<reference evidence="4 5" key="1">
    <citation type="submission" date="2014-04" db="EMBL/GenBank/DDBJ databases">
        <authorList>
            <consortium name="DOE Joint Genome Institute"/>
            <person name="Kuo A."/>
            <person name="Tarkka M."/>
            <person name="Buscot F."/>
            <person name="Kohler A."/>
            <person name="Nagy L.G."/>
            <person name="Floudas D."/>
            <person name="Copeland A."/>
            <person name="Barry K.W."/>
            <person name="Cichocki N."/>
            <person name="Veneault-Fourrey C."/>
            <person name="LaButti K."/>
            <person name="Lindquist E.A."/>
            <person name="Lipzen A."/>
            <person name="Lundell T."/>
            <person name="Morin E."/>
            <person name="Murat C."/>
            <person name="Sun H."/>
            <person name="Tunlid A."/>
            <person name="Henrissat B."/>
            <person name="Grigoriev I.V."/>
            <person name="Hibbett D.S."/>
            <person name="Martin F."/>
            <person name="Nordberg H.P."/>
            <person name="Cantor M.N."/>
            <person name="Hua S.X."/>
        </authorList>
    </citation>
    <scope>NUCLEOTIDE SEQUENCE [LARGE SCALE GENOMIC DNA]</scope>
    <source>
        <strain evidence="4 5">F 1598</strain>
    </source>
</reference>
<evidence type="ECO:0000256" key="3">
    <source>
        <dbReference type="PROSITE-ProRule" id="PRU00221"/>
    </source>
</evidence>
<feature type="repeat" description="WD" evidence="3">
    <location>
        <begin position="34"/>
        <end position="75"/>
    </location>
</feature>